<dbReference type="GO" id="GO:0016853">
    <property type="term" value="F:isomerase activity"/>
    <property type="evidence" value="ECO:0007669"/>
    <property type="project" value="InterPro"/>
</dbReference>
<keyword evidence="2" id="KW-1185">Reference proteome</keyword>
<name>A0A4Y6V3W8_SACBS</name>
<dbReference type="CDD" id="cd01081">
    <property type="entry name" value="Aldose_epim"/>
    <property type="match status" value="1"/>
</dbReference>
<dbReference type="Gene3D" id="2.70.98.10">
    <property type="match status" value="1"/>
</dbReference>
<dbReference type="Proteomes" id="UP000316968">
    <property type="component" value="Chromosome"/>
</dbReference>
<dbReference type="Pfam" id="PF01263">
    <property type="entry name" value="Aldose_epim"/>
    <property type="match status" value="1"/>
</dbReference>
<dbReference type="InterPro" id="IPR014718">
    <property type="entry name" value="GH-type_carb-bd"/>
</dbReference>
<dbReference type="InterPro" id="IPR008183">
    <property type="entry name" value="Aldose_1/G6P_1-epimerase"/>
</dbReference>
<gene>
    <name evidence="1" type="ORF">FFV09_20220</name>
</gene>
<dbReference type="AlphaFoldDB" id="A0A4Y6V3W8"/>
<organism evidence="1 2">
    <name type="scientific">Saccharibacillus brassicae</name>
    <dbReference type="NCBI Taxonomy" id="2583377"/>
    <lineage>
        <taxon>Bacteria</taxon>
        <taxon>Bacillati</taxon>
        <taxon>Bacillota</taxon>
        <taxon>Bacilli</taxon>
        <taxon>Bacillales</taxon>
        <taxon>Paenibacillaceae</taxon>
        <taxon>Saccharibacillus</taxon>
    </lineage>
</organism>
<evidence type="ECO:0000313" key="1">
    <source>
        <dbReference type="EMBL" id="QDH22975.1"/>
    </source>
</evidence>
<dbReference type="EMBL" id="CP041217">
    <property type="protein sequence ID" value="QDH22975.1"/>
    <property type="molecule type" value="Genomic_DNA"/>
</dbReference>
<dbReference type="OrthoDB" id="9795355at2"/>
<evidence type="ECO:0000313" key="2">
    <source>
        <dbReference type="Proteomes" id="UP000316968"/>
    </source>
</evidence>
<dbReference type="SUPFAM" id="SSF74650">
    <property type="entry name" value="Galactose mutarotase-like"/>
    <property type="match status" value="1"/>
</dbReference>
<dbReference type="InterPro" id="IPR011013">
    <property type="entry name" value="Gal_mutarotase_sf_dom"/>
</dbReference>
<sequence>MSMNPNAGTPPVYEANRGDYNGEEAVWLKYGEYEAAVLPRIGGNLIAFRDAKRGFRFLREPEDMQAFVSDPGTHGIPPLFPPNRYDGGQLKWNGETYSFPVNEAETGNFLHGYLHTLPWEVEAFGASEAESFVSVAHRVAEGHPMYAYFPYAFTLRIRYSISSLGLEQDVTLFNESGRKLPALLAFHTALNAPFAQGSTSEDCRIKVTIGQRRELDGRMLPTGGFQPLAEWEEEMRESGVNPYVDSMDNHYTAVPQGGRNRAEITDTRLGVKVVYDVGTSYRHWMIWNSGAGGSFICPEPQVNLVNAPNLSLPAEDMGLFAIEPGEVWQATSRIYAVDLASGV</sequence>
<dbReference type="KEGG" id="saca:FFV09_20220"/>
<proteinExistence type="predicted"/>
<reference evidence="1 2" key="1">
    <citation type="submission" date="2019-06" db="EMBL/GenBank/DDBJ databases">
        <title>Saccharibacillus brassicae sp. nov., an endophytic bacterium isolated from Chinese cabbage seeds (Brassica pekinensis).</title>
        <authorList>
            <person name="Jiang L."/>
            <person name="Lee J."/>
            <person name="Kim S.W."/>
        </authorList>
    </citation>
    <scope>NUCLEOTIDE SEQUENCE [LARGE SCALE GENOMIC DNA]</scope>
    <source>
        <strain evidence="2">KCTC 43072 / ATSA2</strain>
    </source>
</reference>
<dbReference type="GO" id="GO:0005975">
    <property type="term" value="P:carbohydrate metabolic process"/>
    <property type="evidence" value="ECO:0007669"/>
    <property type="project" value="InterPro"/>
</dbReference>
<protein>
    <submittedName>
        <fullName evidence="1">Aldose 1-epimerase</fullName>
    </submittedName>
</protein>
<dbReference type="RefSeq" id="WP_141449512.1">
    <property type="nucleotide sequence ID" value="NZ_CP041217.1"/>
</dbReference>
<accession>A0A4Y6V3W8</accession>
<dbReference type="GO" id="GO:0030246">
    <property type="term" value="F:carbohydrate binding"/>
    <property type="evidence" value="ECO:0007669"/>
    <property type="project" value="InterPro"/>
</dbReference>